<organism evidence="2 3">
    <name type="scientific">Ignelater luminosus</name>
    <name type="common">Cucubano</name>
    <name type="synonym">Pyrophorus luminosus</name>
    <dbReference type="NCBI Taxonomy" id="2038154"/>
    <lineage>
        <taxon>Eukaryota</taxon>
        <taxon>Metazoa</taxon>
        <taxon>Ecdysozoa</taxon>
        <taxon>Arthropoda</taxon>
        <taxon>Hexapoda</taxon>
        <taxon>Insecta</taxon>
        <taxon>Pterygota</taxon>
        <taxon>Neoptera</taxon>
        <taxon>Endopterygota</taxon>
        <taxon>Coleoptera</taxon>
        <taxon>Polyphaga</taxon>
        <taxon>Elateriformia</taxon>
        <taxon>Elateroidea</taxon>
        <taxon>Elateridae</taxon>
        <taxon>Agrypninae</taxon>
        <taxon>Pyrophorini</taxon>
        <taxon>Ignelater</taxon>
    </lineage>
</organism>
<protein>
    <submittedName>
        <fullName evidence="2">Uncharacterized protein</fullName>
    </submittedName>
</protein>
<keyword evidence="3" id="KW-1185">Reference proteome</keyword>
<proteinExistence type="predicted"/>
<evidence type="ECO:0000313" key="2">
    <source>
        <dbReference type="EMBL" id="KAF2885147.1"/>
    </source>
</evidence>
<name>A0A8K0G1T1_IGNLU</name>
<dbReference type="OrthoDB" id="6775047at2759"/>
<accession>A0A8K0G1T1</accession>
<gene>
    <name evidence="2" type="ORF">ILUMI_21023</name>
</gene>
<reference evidence="2" key="1">
    <citation type="submission" date="2019-08" db="EMBL/GenBank/DDBJ databases">
        <title>The genome of the North American firefly Photinus pyralis.</title>
        <authorList>
            <consortium name="Photinus pyralis genome working group"/>
            <person name="Fallon T.R."/>
            <person name="Sander Lower S.E."/>
            <person name="Weng J.-K."/>
        </authorList>
    </citation>
    <scope>NUCLEOTIDE SEQUENCE</scope>
    <source>
        <strain evidence="2">TRF0915ILg1</strain>
        <tissue evidence="2">Whole body</tissue>
    </source>
</reference>
<dbReference type="AlphaFoldDB" id="A0A8K0G1T1"/>
<dbReference type="EMBL" id="VTPC01090027">
    <property type="protein sequence ID" value="KAF2885147.1"/>
    <property type="molecule type" value="Genomic_DNA"/>
</dbReference>
<dbReference type="Proteomes" id="UP000801492">
    <property type="component" value="Unassembled WGS sequence"/>
</dbReference>
<evidence type="ECO:0000313" key="3">
    <source>
        <dbReference type="Proteomes" id="UP000801492"/>
    </source>
</evidence>
<sequence>MPIDPTVFEEEDFLASDYSTLDTENGIVTVMNNSTANPMNQDQTPSEANSLPGKSAQVQNTTVLLSEFTNPLPGSSNILTPSKSIVFPLTLPTATKARKRANTKQHSAILTATPLKADLVNKKRKERKTVKHSQQKKRQLKNIKKPKIALESSSDEEILASKRKKKIYLKSPTSSSSSIGK</sequence>
<comment type="caution">
    <text evidence="2">The sequence shown here is derived from an EMBL/GenBank/DDBJ whole genome shotgun (WGS) entry which is preliminary data.</text>
</comment>
<evidence type="ECO:0000256" key="1">
    <source>
        <dbReference type="SAM" id="MobiDB-lite"/>
    </source>
</evidence>
<feature type="region of interest" description="Disordered" evidence="1">
    <location>
        <begin position="123"/>
        <end position="147"/>
    </location>
</feature>